<name>G1K0C8_RHOPR</name>
<reference evidence="2" key="1">
    <citation type="journal article" date="2011" name="Insect Biochem. Mol. Biol.">
        <title>Transcriptome and gene expression profile of ovarian follicle tissue of the triatomine bug Rhodnius prolixus.</title>
        <authorList>
            <person name="Medeiros M.N."/>
            <person name="Logullo R."/>
            <person name="Ramos I.B."/>
            <person name="Sorgine M.H."/>
            <person name="Paiva-Silva G.O."/>
            <person name="Mesquita R.D."/>
            <person name="Machado E.A."/>
            <person name="Coutinho M.A."/>
            <person name="Masuda H."/>
            <person name="Capurro M.L."/>
            <person name="Ribeiro J.M."/>
            <person name="Cardoso Braz G.R."/>
            <person name="Oliveira P.L."/>
        </authorList>
    </citation>
    <scope>NUCLEOTIDE SEQUENCE</scope>
    <source>
        <tissue evidence="2">Ovary</tissue>
    </source>
</reference>
<accession>G1K0C8</accession>
<evidence type="ECO:0000313" key="2">
    <source>
        <dbReference type="EMBL" id="AEL79239.1"/>
    </source>
</evidence>
<feature type="signal peptide" evidence="1">
    <location>
        <begin position="1"/>
        <end position="22"/>
    </location>
</feature>
<dbReference type="EMBL" id="JO495010">
    <property type="protein sequence ID" value="AEL79239.1"/>
    <property type="molecule type" value="mRNA"/>
</dbReference>
<protein>
    <submittedName>
        <fullName evidence="2">Putative secreted glycine-rich protein 1</fullName>
    </submittedName>
</protein>
<organism evidence="2">
    <name type="scientific">Rhodnius prolixus</name>
    <name type="common">Triatomid bug</name>
    <dbReference type="NCBI Taxonomy" id="13249"/>
    <lineage>
        <taxon>Eukaryota</taxon>
        <taxon>Metazoa</taxon>
        <taxon>Ecdysozoa</taxon>
        <taxon>Arthropoda</taxon>
        <taxon>Hexapoda</taxon>
        <taxon>Insecta</taxon>
        <taxon>Pterygota</taxon>
        <taxon>Neoptera</taxon>
        <taxon>Paraneoptera</taxon>
        <taxon>Hemiptera</taxon>
        <taxon>Heteroptera</taxon>
        <taxon>Panheteroptera</taxon>
        <taxon>Cimicomorpha</taxon>
        <taxon>Reduviidae</taxon>
        <taxon>Triatominae</taxon>
        <taxon>Rhodnius</taxon>
    </lineage>
</organism>
<keyword evidence="1" id="KW-0732">Signal</keyword>
<proteinExistence type="evidence at transcript level"/>
<dbReference type="AlphaFoldDB" id="G1K0C8"/>
<feature type="chain" id="PRO_5003412764" evidence="1">
    <location>
        <begin position="23"/>
        <end position="105"/>
    </location>
</feature>
<sequence>MYCKGLLVVAVVAVALLQIISAEPCYGKTTCCTTVPAAATTCCTTHPGFGYGWGAGAWGNGYGYGAGYPGYGGLWGYGAGYPGFYGHGCGYGAGFGGYGGCGNWW</sequence>
<evidence type="ECO:0000256" key="1">
    <source>
        <dbReference type="SAM" id="SignalP"/>
    </source>
</evidence>